<sequence length="47" mass="5235">MPSPAYSDEAQDDHEYGDGPIQNRQPAAAYGGNWIWLDQKDCNHQSG</sequence>
<accession>A0A840HNZ5</accession>
<keyword evidence="3" id="KW-1185">Reference proteome</keyword>
<evidence type="ECO:0000313" key="3">
    <source>
        <dbReference type="Proteomes" id="UP000575068"/>
    </source>
</evidence>
<dbReference type="EMBL" id="JACHOV010000001">
    <property type="protein sequence ID" value="MBB4639752.1"/>
    <property type="molecule type" value="Genomic_DNA"/>
</dbReference>
<name>A0A840HNZ5_9SPHN</name>
<proteinExistence type="predicted"/>
<evidence type="ECO:0000256" key="1">
    <source>
        <dbReference type="SAM" id="MobiDB-lite"/>
    </source>
</evidence>
<reference evidence="2 3" key="1">
    <citation type="submission" date="2020-08" db="EMBL/GenBank/DDBJ databases">
        <title>Genomic Encyclopedia of Type Strains, Phase IV (KMG-IV): sequencing the most valuable type-strain genomes for metagenomic binning, comparative biology and taxonomic classification.</title>
        <authorList>
            <person name="Goeker M."/>
        </authorList>
    </citation>
    <scope>NUCLEOTIDE SEQUENCE [LARGE SCALE GENOMIC DNA]</scope>
    <source>
        <strain evidence="2 3">DSM 7465</strain>
    </source>
</reference>
<dbReference type="AlphaFoldDB" id="A0A840HNZ5"/>
<comment type="caution">
    <text evidence="2">The sequence shown here is derived from an EMBL/GenBank/DDBJ whole genome shotgun (WGS) entry which is preliminary data.</text>
</comment>
<evidence type="ECO:0000313" key="2">
    <source>
        <dbReference type="EMBL" id="MBB4639752.1"/>
    </source>
</evidence>
<protein>
    <submittedName>
        <fullName evidence="2">Uncharacterized protein</fullName>
    </submittedName>
</protein>
<dbReference type="Proteomes" id="UP000575068">
    <property type="component" value="Unassembled WGS sequence"/>
</dbReference>
<feature type="region of interest" description="Disordered" evidence="1">
    <location>
        <begin position="1"/>
        <end position="27"/>
    </location>
</feature>
<organism evidence="2 3">
    <name type="scientific">Rhizorhapis suberifaciens</name>
    <name type="common">corky root of lettuce</name>
    <dbReference type="NCBI Taxonomy" id="13656"/>
    <lineage>
        <taxon>Bacteria</taxon>
        <taxon>Pseudomonadati</taxon>
        <taxon>Pseudomonadota</taxon>
        <taxon>Alphaproteobacteria</taxon>
        <taxon>Sphingomonadales</taxon>
        <taxon>Sphingomonadaceae</taxon>
        <taxon>Rhizorhapis</taxon>
    </lineage>
</organism>
<gene>
    <name evidence="2" type="ORF">HNQ99_000032</name>
</gene>